<dbReference type="AlphaFoldDB" id="A0A3N0B8G9"/>
<accession>A0A3N0B8G9</accession>
<dbReference type="InterPro" id="IPR027417">
    <property type="entry name" value="P-loop_NTPase"/>
</dbReference>
<evidence type="ECO:0000256" key="1">
    <source>
        <dbReference type="ARBA" id="ARBA00005417"/>
    </source>
</evidence>
<dbReference type="CDD" id="cd03214">
    <property type="entry name" value="ABC_Iron-Siderophores_B12_Hemin"/>
    <property type="match status" value="1"/>
</dbReference>
<sequence length="263" mass="28791">MLGVIRAKSVAFRYAGGSPLFQDVSFEVPAGSVLAVLGSNGVGKTTLLRCLMRFLSPTEGEFFLGDRPVRDVSAADFWKEISYVPQARSMVFSHTVLDLVVMGRSSYVAFGRTPSKSDYLRAEGLLESMGIASLARRSCHQLSGGQLQMVLIARALVKEPSVLIMDEPESNLDMRNQIHVLDLVERLASKDGLSIVMNTHYPAHALRVADQALLIGREGHACGPVKDMLSRQSISQYYGVDAQLLSCVEDGRSYDAVIPLRRT</sequence>
<dbReference type="PANTHER" id="PTHR42734:SF6">
    <property type="entry name" value="MOLYBDATE IMPORT ATP-BINDING PROTEIN MOLC"/>
    <property type="match status" value="1"/>
</dbReference>
<keyword evidence="3" id="KW-0547">Nucleotide-binding</keyword>
<dbReference type="InterPro" id="IPR050153">
    <property type="entry name" value="Metal_Ion_Import_ABC"/>
</dbReference>
<evidence type="ECO:0000259" key="5">
    <source>
        <dbReference type="PROSITE" id="PS50893"/>
    </source>
</evidence>
<evidence type="ECO:0000313" key="7">
    <source>
        <dbReference type="Proteomes" id="UP000278632"/>
    </source>
</evidence>
<evidence type="ECO:0000256" key="3">
    <source>
        <dbReference type="ARBA" id="ARBA00022741"/>
    </source>
</evidence>
<comment type="similarity">
    <text evidence="1">Belongs to the ABC transporter superfamily.</text>
</comment>
<dbReference type="Pfam" id="PF00005">
    <property type="entry name" value="ABC_tran"/>
    <property type="match status" value="1"/>
</dbReference>
<dbReference type="PANTHER" id="PTHR42734">
    <property type="entry name" value="METAL TRANSPORT SYSTEM ATP-BINDING PROTEIN TM_0124-RELATED"/>
    <property type="match status" value="1"/>
</dbReference>
<gene>
    <name evidence="6" type="ORF">DMP08_07990</name>
</gene>
<organism evidence="6 7">
    <name type="scientific">Paraeggerthella hongkongensis</name>
    <dbReference type="NCBI Taxonomy" id="230658"/>
    <lineage>
        <taxon>Bacteria</taxon>
        <taxon>Bacillati</taxon>
        <taxon>Actinomycetota</taxon>
        <taxon>Coriobacteriia</taxon>
        <taxon>Eggerthellales</taxon>
        <taxon>Eggerthellaceae</taxon>
        <taxon>Paraeggerthella</taxon>
    </lineage>
</organism>
<dbReference type="Proteomes" id="UP000278632">
    <property type="component" value="Unassembled WGS sequence"/>
</dbReference>
<dbReference type="PROSITE" id="PS50893">
    <property type="entry name" value="ABC_TRANSPORTER_2"/>
    <property type="match status" value="1"/>
</dbReference>
<dbReference type="InterPro" id="IPR003593">
    <property type="entry name" value="AAA+_ATPase"/>
</dbReference>
<dbReference type="SUPFAM" id="SSF52540">
    <property type="entry name" value="P-loop containing nucleoside triphosphate hydrolases"/>
    <property type="match status" value="1"/>
</dbReference>
<reference evidence="7" key="1">
    <citation type="submission" date="2018-05" db="EMBL/GenBank/DDBJ databases">
        <title>Genome Sequencing of selected type strains of the family Eggerthellaceae.</title>
        <authorList>
            <person name="Danylec N."/>
            <person name="Stoll D.A."/>
            <person name="Doetsch A."/>
            <person name="Huch M."/>
        </authorList>
    </citation>
    <scope>NUCLEOTIDE SEQUENCE [LARGE SCALE GENOMIC DNA]</scope>
    <source>
        <strain evidence="7">DSM 16106</strain>
    </source>
</reference>
<evidence type="ECO:0000256" key="2">
    <source>
        <dbReference type="ARBA" id="ARBA00022448"/>
    </source>
</evidence>
<dbReference type="Gene3D" id="3.40.50.300">
    <property type="entry name" value="P-loop containing nucleotide triphosphate hydrolases"/>
    <property type="match status" value="1"/>
</dbReference>
<evidence type="ECO:0000313" key="6">
    <source>
        <dbReference type="EMBL" id="RNL43106.1"/>
    </source>
</evidence>
<feature type="domain" description="ABC transporter" evidence="5">
    <location>
        <begin position="5"/>
        <end position="242"/>
    </location>
</feature>
<dbReference type="EMBL" id="QICD01000014">
    <property type="protein sequence ID" value="RNL43106.1"/>
    <property type="molecule type" value="Genomic_DNA"/>
</dbReference>
<comment type="caution">
    <text evidence="6">The sequence shown here is derived from an EMBL/GenBank/DDBJ whole genome shotgun (WGS) entry which is preliminary data.</text>
</comment>
<dbReference type="GO" id="GO:0016887">
    <property type="term" value="F:ATP hydrolysis activity"/>
    <property type="evidence" value="ECO:0007669"/>
    <property type="project" value="InterPro"/>
</dbReference>
<dbReference type="InterPro" id="IPR003439">
    <property type="entry name" value="ABC_transporter-like_ATP-bd"/>
</dbReference>
<dbReference type="FunFam" id="3.40.50.300:FF:000134">
    <property type="entry name" value="Iron-enterobactin ABC transporter ATP-binding protein"/>
    <property type="match status" value="1"/>
</dbReference>
<proteinExistence type="inferred from homology"/>
<keyword evidence="7" id="KW-1185">Reference proteome</keyword>
<dbReference type="PROSITE" id="PS00211">
    <property type="entry name" value="ABC_TRANSPORTER_1"/>
    <property type="match status" value="1"/>
</dbReference>
<name>A0A3N0B8G9_9ACTN</name>
<keyword evidence="2" id="KW-0813">Transport</keyword>
<evidence type="ECO:0000256" key="4">
    <source>
        <dbReference type="ARBA" id="ARBA00022840"/>
    </source>
</evidence>
<dbReference type="GO" id="GO:0005524">
    <property type="term" value="F:ATP binding"/>
    <property type="evidence" value="ECO:0007669"/>
    <property type="project" value="UniProtKB-KW"/>
</dbReference>
<dbReference type="SMART" id="SM00382">
    <property type="entry name" value="AAA"/>
    <property type="match status" value="1"/>
</dbReference>
<keyword evidence="4" id="KW-0067">ATP-binding</keyword>
<protein>
    <submittedName>
        <fullName evidence="6">ABC transporter</fullName>
    </submittedName>
</protein>
<dbReference type="InterPro" id="IPR017871">
    <property type="entry name" value="ABC_transporter-like_CS"/>
</dbReference>